<sequence length="1351" mass="143320">MMKTKITFKPFFLLLLFVVTMGWGQTFEQITSLESLTSGEYLIVGDGSASDGIMLNTTSSGPIINFTAVTNPGSTITTGFTNNNVFAISVESNQITIYNPSVGYVSWGNAGTGTANHAGFFNNTPTNNEKWTFSVASGLWTLSNVATPARQLQWNNSNPRFACYTSAQVKLKLYKKQVVVSEPTLSVAPITVSDLTYVVGEGPSEAESFVVSGTNLDGSEDVTLLADIGFEISTNNSTFSDEVVLSGYNGANTTIYVRLAAGLSVNSYNGIVYVSGYDLDEEVSVSGIVTEPAGPLNHLVISQVYGGGGNSGAPYKNDFVEIYNPTASAVSLNGWSIQYASSTGIAWTNNVDLPNKSVQPGGYFLVQLAGGATGSDLPTADHIGTINMSGTNGKVALVNSTTPLTGTCPADASIIDFVGFGSANCFEGSAATGVLSNSTAALRNNNGCDDTDVNSADFTVGTPTPRNSASASFFCDFVTSPILTATPTSVSGLTYVVGSGPSNSGTFELNGLNLDGSQEVVVLPGDNFEISLNNSTWFDFAEGGITLSNYDGSATTVYVRLVSELPVGNYTDIIYVEGYDFDLEINVAGEVQSLPDPELIVSQESLDFGNVIVEENSASQTFTLSGSFLTSNVLLVAPDDFVLSTNDVDFSSFLNLGQTGGSINGQPITVYVRFQPSFSGATGGDIEISSNGATTQIVSVSGTGVNPIIDAPVATAATTVSYRAFTANWEEVEGATSYQVDVYTEVSSLSPELVINGGYENGDTSGYSSATGSGNYFVTTTNPHSGNYAVARTGTDTSIIQQDVTVEVGKTYVFSFWYNNYSASGTNGLKNFSIQGTSGTNYIEGGTPAKLPAASTWTKYERTFTATQSTIRISLRSYEAVTIDDISIRSTDTILENVPVFGSPFTVAAPETSLNVSGLSTLTTYSYVVRAVDAVSTSENSNEISVTTLAPVLTQIRPYFCGTTLQFVNSSILADTPTGLPVGATVTGYRYEITNLSTTAVREVEKTIAMIRINETDMAGFNTAYSIRAMVRINNEWQDYGTACTILTPAIPTTAVSTVCGQVLPSLQSTIYATTVVSSTGYEFEVSRMEGGVAVETTTIERSVNNFKLTLLSGIQYVYASEYQVRVRVKANVNGIEGWSNYGAVCSVYTPEAPEAAIDGCGGEQGIAPAALNTPIYATPLTGATQYRFTLSDGVSYNQVYTTSARFFRLSTFNALQTLTPGGQYSVTVEAEIYGYFYAGKDCNILVPGGAAIRSNPIVKAEETIKDMSTEFKAVAYPNPFANSFAVDVRTSSTEKVSLTVYDMAGRLLEVNEVNASEVANYQFGDRYPSGVYNMIVTQGEETRTVRVVKQ</sequence>
<dbReference type="Proteomes" id="UP000830583">
    <property type="component" value="Chromosome"/>
</dbReference>
<protein>
    <submittedName>
        <fullName evidence="4">Lamin tail domain-containing protein</fullName>
    </submittedName>
</protein>
<name>A0ABY4KM58_9FLAO</name>
<gene>
    <name evidence="4" type="ORF">M0M57_07990</name>
</gene>
<evidence type="ECO:0000256" key="2">
    <source>
        <dbReference type="ARBA" id="ARBA00022801"/>
    </source>
</evidence>
<evidence type="ECO:0000313" key="4">
    <source>
        <dbReference type="EMBL" id="UPQ80768.1"/>
    </source>
</evidence>
<dbReference type="Gene3D" id="2.60.40.10">
    <property type="entry name" value="Immunoglobulins"/>
    <property type="match status" value="1"/>
</dbReference>
<accession>A0ABY4KM58</accession>
<dbReference type="InterPro" id="IPR001322">
    <property type="entry name" value="Lamin_tail_dom"/>
</dbReference>
<dbReference type="SUPFAM" id="SSF74853">
    <property type="entry name" value="Lamin A/C globular tail domain"/>
    <property type="match status" value="1"/>
</dbReference>
<evidence type="ECO:0000256" key="1">
    <source>
        <dbReference type="ARBA" id="ARBA00022729"/>
    </source>
</evidence>
<reference evidence="4" key="1">
    <citation type="submission" date="2022-04" db="EMBL/GenBank/DDBJ databases">
        <title>Consumption of N2O by Flavobacterium azooxidireducens sp. nov. isolated from Decomposing Leaf Litter of Phragmites australis (Cav.).</title>
        <authorList>
            <person name="Behrendt U."/>
            <person name="Spanner T."/>
            <person name="Augustin J."/>
            <person name="Horn M.A."/>
            <person name="Kolb S."/>
            <person name="Ulrich A."/>
        </authorList>
    </citation>
    <scope>NUCLEOTIDE SEQUENCE</scope>
    <source>
        <strain evidence="4">IGB 4-14</strain>
    </source>
</reference>
<proteinExistence type="predicted"/>
<dbReference type="InterPro" id="IPR013783">
    <property type="entry name" value="Ig-like_fold"/>
</dbReference>
<evidence type="ECO:0000259" key="3">
    <source>
        <dbReference type="PROSITE" id="PS51841"/>
    </source>
</evidence>
<dbReference type="InterPro" id="IPR008979">
    <property type="entry name" value="Galactose-bd-like_sf"/>
</dbReference>
<dbReference type="SUPFAM" id="SSF49785">
    <property type="entry name" value="Galactose-binding domain-like"/>
    <property type="match status" value="1"/>
</dbReference>
<dbReference type="EMBL" id="CP096205">
    <property type="protein sequence ID" value="UPQ80768.1"/>
    <property type="molecule type" value="Genomic_DNA"/>
</dbReference>
<dbReference type="InterPro" id="IPR003305">
    <property type="entry name" value="CenC_carb-bd"/>
</dbReference>
<dbReference type="Pfam" id="PF18962">
    <property type="entry name" value="Por_Secre_tail"/>
    <property type="match status" value="1"/>
</dbReference>
<feature type="domain" description="LTD" evidence="3">
    <location>
        <begin position="284"/>
        <end position="462"/>
    </location>
</feature>
<dbReference type="Gene3D" id="2.60.120.260">
    <property type="entry name" value="Galactose-binding domain-like"/>
    <property type="match status" value="1"/>
</dbReference>
<keyword evidence="2" id="KW-0378">Hydrolase</keyword>
<dbReference type="Pfam" id="PF02018">
    <property type="entry name" value="CBM_4_9"/>
    <property type="match status" value="1"/>
</dbReference>
<dbReference type="InterPro" id="IPR026444">
    <property type="entry name" value="Secre_tail"/>
</dbReference>
<dbReference type="RefSeq" id="WP_248436653.1">
    <property type="nucleotide sequence ID" value="NZ_CP096205.1"/>
</dbReference>
<dbReference type="InterPro" id="IPR036116">
    <property type="entry name" value="FN3_sf"/>
</dbReference>
<evidence type="ECO:0000313" key="5">
    <source>
        <dbReference type="Proteomes" id="UP000830583"/>
    </source>
</evidence>
<dbReference type="NCBIfam" id="TIGR04183">
    <property type="entry name" value="Por_Secre_tail"/>
    <property type="match status" value="1"/>
</dbReference>
<keyword evidence="5" id="KW-1185">Reference proteome</keyword>
<dbReference type="PROSITE" id="PS51841">
    <property type="entry name" value="LTD"/>
    <property type="match status" value="1"/>
</dbReference>
<dbReference type="SUPFAM" id="SSF49265">
    <property type="entry name" value="Fibronectin type III"/>
    <property type="match status" value="1"/>
</dbReference>
<keyword evidence="1" id="KW-0732">Signal</keyword>
<dbReference type="Pfam" id="PF00932">
    <property type="entry name" value="LTD"/>
    <property type="match status" value="1"/>
</dbReference>
<organism evidence="4 5">
    <name type="scientific">Flavobacterium azooxidireducens</name>
    <dbReference type="NCBI Taxonomy" id="1871076"/>
    <lineage>
        <taxon>Bacteria</taxon>
        <taxon>Pseudomonadati</taxon>
        <taxon>Bacteroidota</taxon>
        <taxon>Flavobacteriia</taxon>
        <taxon>Flavobacteriales</taxon>
        <taxon>Flavobacteriaceae</taxon>
        <taxon>Flavobacterium</taxon>
    </lineage>
</organism>
<dbReference type="InterPro" id="IPR036415">
    <property type="entry name" value="Lamin_tail_dom_sf"/>
</dbReference>